<dbReference type="EMBL" id="JAAOAM010000293">
    <property type="protein sequence ID" value="KAF5534698.1"/>
    <property type="molecule type" value="Genomic_DNA"/>
</dbReference>
<dbReference type="AlphaFoldDB" id="A0A8H5MN50"/>
<comment type="caution">
    <text evidence="1">The sequence shown here is derived from an EMBL/GenBank/DDBJ whole genome shotgun (WGS) entry which is preliminary data.</text>
</comment>
<name>A0A8H5MN50_9HYPO</name>
<dbReference type="Proteomes" id="UP000522262">
    <property type="component" value="Unassembled WGS sequence"/>
</dbReference>
<evidence type="ECO:0000313" key="1">
    <source>
        <dbReference type="EMBL" id="KAF5534698.1"/>
    </source>
</evidence>
<sequence>MGTKCEDPINIRINALHIVDDSPVDPRSELQDAIRDFNQAVASAKLRGQRLVALLNDPDVVYKASEEELFKVRTNVNRITKSAQSVTGAIDRSLVEIITSRITSRGRHRTELDQEWKAGIRNEWNDFWIRTLNNWLNSATVFTSNHSFIPNGAPASKVDLFSLSDDRVSDMLHHHLEEKNCFGGRGPLSNGDLSDNLVSWTSSFMNAIQYAIWRSHVGHTSTSNVHICVVDTRKFPRGQFARDMWLLDTYAHPNSNWLRLENPEYDNGEYLSQGVIHHGGRSSVFSLQDLMSFNLYKLYPEFAVPTARGSWTNRVLELRSDWTGECNSSFDEFFLAHQIATGSMKKFDAWDVILLLMTFRQRQTPWMCNLGDFSKTKFPEPIEVCRYRALLKIAEKEFDQKLGENLSEEAKKDAHLQNMDFVGDMFVSD</sequence>
<keyword evidence="2" id="KW-1185">Reference proteome</keyword>
<proteinExistence type="predicted"/>
<reference evidence="1 2" key="1">
    <citation type="submission" date="2020-05" db="EMBL/GenBank/DDBJ databases">
        <title>Identification and distribution of gene clusters putatively required for synthesis of sphingolipid metabolism inhibitors in phylogenetically diverse species of the filamentous fungus Fusarium.</title>
        <authorList>
            <person name="Kim H.-S."/>
            <person name="Busman M."/>
            <person name="Brown D.W."/>
            <person name="Divon H."/>
            <person name="Uhlig S."/>
            <person name="Proctor R.H."/>
        </authorList>
    </citation>
    <scope>NUCLEOTIDE SEQUENCE [LARGE SCALE GENOMIC DNA]</scope>
    <source>
        <strain evidence="1 2">NRRL 53147</strain>
    </source>
</reference>
<gene>
    <name evidence="1" type="ORF">FMEXI_11211</name>
</gene>
<evidence type="ECO:0000313" key="2">
    <source>
        <dbReference type="Proteomes" id="UP000522262"/>
    </source>
</evidence>
<accession>A0A8H5MN50</accession>
<organism evidence="1 2">
    <name type="scientific">Fusarium mexicanum</name>
    <dbReference type="NCBI Taxonomy" id="751941"/>
    <lineage>
        <taxon>Eukaryota</taxon>
        <taxon>Fungi</taxon>
        <taxon>Dikarya</taxon>
        <taxon>Ascomycota</taxon>
        <taxon>Pezizomycotina</taxon>
        <taxon>Sordariomycetes</taxon>
        <taxon>Hypocreomycetidae</taxon>
        <taxon>Hypocreales</taxon>
        <taxon>Nectriaceae</taxon>
        <taxon>Fusarium</taxon>
        <taxon>Fusarium fujikuroi species complex</taxon>
    </lineage>
</organism>
<protein>
    <submittedName>
        <fullName evidence="1">Regulator-Ty1 transposition</fullName>
    </submittedName>
</protein>